<comment type="caution">
    <text evidence="2">The sequence shown here is derived from an EMBL/GenBank/DDBJ whole genome shotgun (WGS) entry which is preliminary data.</text>
</comment>
<dbReference type="InterPro" id="IPR007877">
    <property type="entry name" value="DUF707"/>
</dbReference>
<dbReference type="EMBL" id="QGNW01000266">
    <property type="protein sequence ID" value="RVW80460.1"/>
    <property type="molecule type" value="Genomic_DNA"/>
</dbReference>
<gene>
    <name evidence="2" type="ORF">CK203_042282</name>
</gene>
<reference evidence="2 3" key="1">
    <citation type="journal article" date="2018" name="PLoS Genet.">
        <title>Population sequencing reveals clonal diversity and ancestral inbreeding in the grapevine cultivar Chardonnay.</title>
        <authorList>
            <person name="Roach M.J."/>
            <person name="Johnson D.L."/>
            <person name="Bohlmann J."/>
            <person name="van Vuuren H.J."/>
            <person name="Jones S.J."/>
            <person name="Pretorius I.S."/>
            <person name="Schmidt S.A."/>
            <person name="Borneman A.R."/>
        </authorList>
    </citation>
    <scope>NUCLEOTIDE SEQUENCE [LARGE SCALE GENOMIC DNA]</scope>
    <source>
        <strain evidence="3">cv. Chardonnay</strain>
        <tissue evidence="2">Leaf</tissue>
    </source>
</reference>
<proteinExistence type="predicted"/>
<accession>A0A438H7B9</accession>
<evidence type="ECO:0000313" key="3">
    <source>
        <dbReference type="Proteomes" id="UP000288805"/>
    </source>
</evidence>
<dbReference type="PANTHER" id="PTHR31210">
    <property type="entry name" value="OS06G0731900 PROTEIN"/>
    <property type="match status" value="1"/>
</dbReference>
<dbReference type="AlphaFoldDB" id="A0A438H7B9"/>
<evidence type="ECO:0000313" key="2">
    <source>
        <dbReference type="EMBL" id="RVW80460.1"/>
    </source>
</evidence>
<evidence type="ECO:0000256" key="1">
    <source>
        <dbReference type="SAM" id="MobiDB-lite"/>
    </source>
</evidence>
<name>A0A438H7B9_VITVI</name>
<feature type="compositionally biased region" description="Pro residues" evidence="1">
    <location>
        <begin position="79"/>
        <end position="91"/>
    </location>
</feature>
<sequence>MLQNDLAHGWGLDFALRRCVEPAHEKIGVVDSQWIIHQTFSLAWEPGASGRMGRHHGKGPAQPSPAQHSTAQPRTAQPSPVPPRPVPPAPSRPDNTYPGRDGPGMGFNSNSITGMGMPRPAPPRVWDGFGK</sequence>
<dbReference type="PANTHER" id="PTHR31210:SF68">
    <property type="entry name" value="OS06G0727800 PROTEIN"/>
    <property type="match status" value="1"/>
</dbReference>
<dbReference type="Pfam" id="PF05212">
    <property type="entry name" value="DUF707"/>
    <property type="match status" value="1"/>
</dbReference>
<protein>
    <submittedName>
        <fullName evidence="2">Uncharacterized protein</fullName>
    </submittedName>
</protein>
<feature type="region of interest" description="Disordered" evidence="1">
    <location>
        <begin position="46"/>
        <end position="131"/>
    </location>
</feature>
<dbReference type="Proteomes" id="UP000288805">
    <property type="component" value="Unassembled WGS sequence"/>
</dbReference>
<organism evidence="2 3">
    <name type="scientific">Vitis vinifera</name>
    <name type="common">Grape</name>
    <dbReference type="NCBI Taxonomy" id="29760"/>
    <lineage>
        <taxon>Eukaryota</taxon>
        <taxon>Viridiplantae</taxon>
        <taxon>Streptophyta</taxon>
        <taxon>Embryophyta</taxon>
        <taxon>Tracheophyta</taxon>
        <taxon>Spermatophyta</taxon>
        <taxon>Magnoliopsida</taxon>
        <taxon>eudicotyledons</taxon>
        <taxon>Gunneridae</taxon>
        <taxon>Pentapetalae</taxon>
        <taxon>rosids</taxon>
        <taxon>Vitales</taxon>
        <taxon>Vitaceae</taxon>
        <taxon>Viteae</taxon>
        <taxon>Vitis</taxon>
    </lineage>
</organism>